<keyword evidence="3" id="KW-1185">Reference proteome</keyword>
<evidence type="ECO:0000313" key="2">
    <source>
        <dbReference type="EMBL" id="GLC26650.1"/>
    </source>
</evidence>
<name>A0AA37V1R1_9BACT</name>
<gene>
    <name evidence="2" type="ORF">rosag_31630</name>
</gene>
<evidence type="ECO:0000256" key="1">
    <source>
        <dbReference type="SAM" id="MobiDB-lite"/>
    </source>
</evidence>
<proteinExistence type="predicted"/>
<dbReference type="Proteomes" id="UP001161325">
    <property type="component" value="Unassembled WGS sequence"/>
</dbReference>
<feature type="compositionally biased region" description="Basic and acidic residues" evidence="1">
    <location>
        <begin position="38"/>
        <end position="72"/>
    </location>
</feature>
<evidence type="ECO:0000313" key="3">
    <source>
        <dbReference type="Proteomes" id="UP001161325"/>
    </source>
</evidence>
<organism evidence="2 3">
    <name type="scientific">Roseisolibacter agri</name>
    <dbReference type="NCBI Taxonomy" id="2014610"/>
    <lineage>
        <taxon>Bacteria</taxon>
        <taxon>Pseudomonadati</taxon>
        <taxon>Gemmatimonadota</taxon>
        <taxon>Gemmatimonadia</taxon>
        <taxon>Gemmatimonadales</taxon>
        <taxon>Gemmatimonadaceae</taxon>
        <taxon>Roseisolibacter</taxon>
    </lineage>
</organism>
<comment type="caution">
    <text evidence="2">The sequence shown here is derived from an EMBL/GenBank/DDBJ whole genome shotgun (WGS) entry which is preliminary data.</text>
</comment>
<dbReference type="AlphaFoldDB" id="A0AA37V1R1"/>
<feature type="region of interest" description="Disordered" evidence="1">
    <location>
        <begin position="1"/>
        <end position="72"/>
    </location>
</feature>
<dbReference type="EMBL" id="BRXS01000005">
    <property type="protein sequence ID" value="GLC26650.1"/>
    <property type="molecule type" value="Genomic_DNA"/>
</dbReference>
<reference evidence="2" key="1">
    <citation type="submission" date="2022-08" db="EMBL/GenBank/DDBJ databases">
        <title>Draft genome sequencing of Roseisolibacter agri AW1220.</title>
        <authorList>
            <person name="Tobiishi Y."/>
            <person name="Tonouchi A."/>
        </authorList>
    </citation>
    <scope>NUCLEOTIDE SEQUENCE</scope>
    <source>
        <strain evidence="2">AW1220</strain>
    </source>
</reference>
<dbReference type="RefSeq" id="WP_284351107.1">
    <property type="nucleotide sequence ID" value="NZ_BRXS01000005.1"/>
</dbReference>
<sequence length="72" mass="7810">MPQRTDSSLPPEDAQGPSGPRSVDLGPRDFAGAGEFAADQRRQNHERDASRRSRDEAATDEAENGRAEDETA</sequence>
<accession>A0AA37V1R1</accession>
<protein>
    <submittedName>
        <fullName evidence="2">Uncharacterized protein</fullName>
    </submittedName>
</protein>